<dbReference type="Gene3D" id="3.40.50.1820">
    <property type="entry name" value="alpha/beta hydrolase"/>
    <property type="match status" value="1"/>
</dbReference>
<proteinExistence type="predicted"/>
<dbReference type="AlphaFoldDB" id="A0A1X0TTP2"/>
<gene>
    <name evidence="2" type="ORF">CEP64_04435</name>
    <name evidence="3" type="ORF">JRU67_05770</name>
</gene>
<dbReference type="EMBL" id="CP022046">
    <property type="protein sequence ID" value="ASE33843.1"/>
    <property type="molecule type" value="Genomic_DNA"/>
</dbReference>
<evidence type="ECO:0000259" key="1">
    <source>
        <dbReference type="Pfam" id="PF12146"/>
    </source>
</evidence>
<evidence type="ECO:0000313" key="4">
    <source>
        <dbReference type="Proteomes" id="UP000197058"/>
    </source>
</evidence>
<dbReference type="eggNOG" id="COG2267">
    <property type="taxonomic scope" value="Bacteria"/>
</dbReference>
<dbReference type="InterPro" id="IPR029058">
    <property type="entry name" value="AB_hydrolase_fold"/>
</dbReference>
<reference evidence="2" key="2">
    <citation type="submission" date="2017-12" db="EMBL/GenBank/DDBJ databases">
        <title>FDA dAtabase for Regulatory Grade micrObial Sequences (FDA-ARGOS): Supporting development and validation of Infectious Disease Dx tests.</title>
        <authorList>
            <person name="Campos J."/>
            <person name="Goldberg B."/>
            <person name="Tallon L."/>
            <person name="Sadzewicz L."/>
            <person name="Sengamalay N."/>
            <person name="Ott S."/>
            <person name="Godinez A."/>
            <person name="Nagaraj S."/>
            <person name="Vavikolanu K."/>
            <person name="Vyas G."/>
            <person name="Nadendla S."/>
            <person name="Aluvathingal J."/>
            <person name="Geyer C."/>
            <person name="Nandy P."/>
            <person name="Hobson J."/>
            <person name="Sichtig H."/>
        </authorList>
    </citation>
    <scope>NUCLEOTIDE SEQUENCE</scope>
    <source>
        <strain evidence="2">FDAARGOS_285</strain>
    </source>
</reference>
<dbReference type="InterPro" id="IPR022742">
    <property type="entry name" value="Hydrolase_4"/>
</dbReference>
<accession>A0A657XH92</accession>
<dbReference type="Proteomes" id="UP000197058">
    <property type="component" value="Chromosome"/>
</dbReference>
<evidence type="ECO:0000313" key="2">
    <source>
        <dbReference type="EMBL" id="ASE33843.1"/>
    </source>
</evidence>
<dbReference type="InterPro" id="IPR051044">
    <property type="entry name" value="MAG_DAG_Lipase"/>
</dbReference>
<reference evidence="4" key="1">
    <citation type="submission" date="2017-06" db="EMBL/GenBank/DDBJ databases">
        <title>FDA dAtabase for Regulatory Grade micrObial Sequences (FDA-ARGOS): Supporting development and validation of Infectious Disease Dx tests.</title>
        <authorList>
            <person name="Goldberg B."/>
            <person name="Campos J."/>
            <person name="Tallon L."/>
            <person name="Sadzewicz L."/>
            <person name="Sengamalay N."/>
            <person name="Ott S."/>
            <person name="Godinez A."/>
            <person name="Nagaraj S."/>
            <person name="Vavikolanu K."/>
            <person name="Nadendla S."/>
            <person name="George J."/>
            <person name="Geyer C."/>
            <person name="Sichtig H."/>
        </authorList>
    </citation>
    <scope>NUCLEOTIDE SEQUENCE [LARGE SCALE GENOMIC DNA]</scope>
    <source>
        <strain evidence="4">FDAARGOS_285</strain>
    </source>
</reference>
<dbReference type="GeneID" id="48592519"/>
<dbReference type="RefSeq" id="WP_025905248.1">
    <property type="nucleotide sequence ID" value="NZ_CAJVGN010000001.1"/>
</dbReference>
<protein>
    <submittedName>
        <fullName evidence="2">Alpha/beta hydrolase</fullName>
    </submittedName>
</protein>
<dbReference type="Proteomes" id="UP000640299">
    <property type="component" value="Chromosome"/>
</dbReference>
<evidence type="ECO:0000313" key="3">
    <source>
        <dbReference type="EMBL" id="QRN92283.1"/>
    </source>
</evidence>
<reference evidence="3" key="3">
    <citation type="submission" date="2021-02" db="EMBL/GenBank/DDBJ databases">
        <title>cfr and optrA-positive Staphylococcus spp.</title>
        <authorList>
            <person name="Chen L."/>
        </authorList>
    </citation>
    <scope>NUCLEOTIDE SEQUENCE</scope>
    <source>
        <strain evidence="3">GDQ20D70P</strain>
    </source>
</reference>
<dbReference type="PANTHER" id="PTHR11614">
    <property type="entry name" value="PHOSPHOLIPASE-RELATED"/>
    <property type="match status" value="1"/>
</dbReference>
<sequence>MWKWETEKEAKGIVVIVHNMLEHTGRYAYVITKLRREGYHVIMGDLKGQGQTSRVHRGHVDKFEEYHEQVLEWISIAEEYHLPVFTLGVGLGGLILLNLLEKVDLKVEGVLLISPLVAFQQNISTRRNFLASSFGTVAKDAKFDTGIKVESLTRNKEVIDDTNKDALMLNKVSYHWYKTILETMKATMENIHHISPIPTLLMLGTEDKIVDTESIRQIGKTINTNELYFKAWHGLNHEVHNEPERENVMKYIISFMNNRIHYVGLLIDDETE</sequence>
<organism evidence="2 4">
    <name type="scientific">Mammaliicoccus sciuri</name>
    <name type="common">Staphylococcus sciuri</name>
    <dbReference type="NCBI Taxonomy" id="1296"/>
    <lineage>
        <taxon>Bacteria</taxon>
        <taxon>Bacillati</taxon>
        <taxon>Bacillota</taxon>
        <taxon>Bacilli</taxon>
        <taxon>Bacillales</taxon>
        <taxon>Staphylococcaceae</taxon>
        <taxon>Mammaliicoccus</taxon>
    </lineage>
</organism>
<name>A0A1X0TTP2_MAMSC</name>
<dbReference type="KEGG" id="sscu:CEP64_04435"/>
<dbReference type="SUPFAM" id="SSF53474">
    <property type="entry name" value="alpha/beta-Hydrolases"/>
    <property type="match status" value="1"/>
</dbReference>
<dbReference type="GO" id="GO:0016787">
    <property type="term" value="F:hydrolase activity"/>
    <property type="evidence" value="ECO:0007669"/>
    <property type="project" value="UniProtKB-KW"/>
</dbReference>
<keyword evidence="2" id="KW-0378">Hydrolase</keyword>
<dbReference type="InterPro" id="IPR000073">
    <property type="entry name" value="AB_hydrolase_1"/>
</dbReference>
<dbReference type="Pfam" id="PF12146">
    <property type="entry name" value="Hydrolase_4"/>
    <property type="match status" value="1"/>
</dbReference>
<dbReference type="PRINTS" id="PR00111">
    <property type="entry name" value="ABHYDROLASE"/>
</dbReference>
<feature type="domain" description="Serine aminopeptidase S33" evidence="1">
    <location>
        <begin position="9"/>
        <end position="244"/>
    </location>
</feature>
<accession>A0A1X0TTP2</accession>
<dbReference type="EMBL" id="CP069389">
    <property type="protein sequence ID" value="QRN92283.1"/>
    <property type="molecule type" value="Genomic_DNA"/>
</dbReference>